<feature type="compositionally biased region" description="Polar residues" evidence="1">
    <location>
        <begin position="205"/>
        <end position="227"/>
    </location>
</feature>
<dbReference type="AlphaFoldDB" id="A0A024GPX4"/>
<dbReference type="Proteomes" id="UP000053237">
    <property type="component" value="Unassembled WGS sequence"/>
</dbReference>
<comment type="caution">
    <text evidence="2">The sequence shown here is derived from an EMBL/GenBank/DDBJ whole genome shotgun (WGS) entry which is preliminary data.</text>
</comment>
<dbReference type="InParanoid" id="A0A024GPX4"/>
<feature type="compositionally biased region" description="Basic and acidic residues" evidence="1">
    <location>
        <begin position="108"/>
        <end position="117"/>
    </location>
</feature>
<organism evidence="2 3">
    <name type="scientific">Albugo candida</name>
    <dbReference type="NCBI Taxonomy" id="65357"/>
    <lineage>
        <taxon>Eukaryota</taxon>
        <taxon>Sar</taxon>
        <taxon>Stramenopiles</taxon>
        <taxon>Oomycota</taxon>
        <taxon>Peronosporomycetes</taxon>
        <taxon>Albuginales</taxon>
        <taxon>Albuginaceae</taxon>
        <taxon>Albugo</taxon>
    </lineage>
</organism>
<gene>
    <name evidence="2" type="ORF">BN9_100530</name>
</gene>
<keyword evidence="3" id="KW-1185">Reference proteome</keyword>
<feature type="compositionally biased region" description="Low complexity" evidence="1">
    <location>
        <begin position="186"/>
        <end position="199"/>
    </location>
</feature>
<feature type="region of interest" description="Disordered" evidence="1">
    <location>
        <begin position="186"/>
        <end position="256"/>
    </location>
</feature>
<proteinExistence type="predicted"/>
<feature type="compositionally biased region" description="Polar residues" evidence="1">
    <location>
        <begin position="49"/>
        <end position="67"/>
    </location>
</feature>
<evidence type="ECO:0000313" key="2">
    <source>
        <dbReference type="EMBL" id="CCI48844.1"/>
    </source>
</evidence>
<name>A0A024GPX4_9STRA</name>
<feature type="compositionally biased region" description="Basic and acidic residues" evidence="1">
    <location>
        <begin position="68"/>
        <end position="91"/>
    </location>
</feature>
<feature type="region of interest" description="Disordered" evidence="1">
    <location>
        <begin position="49"/>
        <end position="153"/>
    </location>
</feature>
<accession>A0A024GPX4</accession>
<evidence type="ECO:0000313" key="3">
    <source>
        <dbReference type="Proteomes" id="UP000053237"/>
    </source>
</evidence>
<dbReference type="EMBL" id="CAIX01000252">
    <property type="protein sequence ID" value="CCI48844.1"/>
    <property type="molecule type" value="Genomic_DNA"/>
</dbReference>
<sequence>MDRKRTGFFHSTSLQSRGRKFDLMMLTLLAATLSAGNATLSANMSRYLNPDGSSVKPQSSNTRTQRPLRNDDGTDTKKLEEHIVNSEDHQSEAVSPPGGTTHPILTRTESHKDHESEVVSPPGGTTHPTLTRTESHKPGENENEGATDGQNKKRSISLKKAMIGGVGLFAAGGVTGGLITHYAIPGPNQQGGSTNNTNQAPQVPVGQTNDPTNTTPSPAPNVPQQSIPVYSGNPSSPPPSSYIPPQVGVPPTINSP</sequence>
<evidence type="ECO:0000256" key="1">
    <source>
        <dbReference type="SAM" id="MobiDB-lite"/>
    </source>
</evidence>
<protein>
    <submittedName>
        <fullName evidence="2">Uncharacterized protein</fullName>
    </submittedName>
</protein>
<reference evidence="2 3" key="1">
    <citation type="submission" date="2012-05" db="EMBL/GenBank/DDBJ databases">
        <title>Recombination and specialization in a pathogen metapopulation.</title>
        <authorList>
            <person name="Gardiner A."/>
            <person name="Kemen E."/>
            <person name="Schultz-Larsen T."/>
            <person name="MacLean D."/>
            <person name="Van Oosterhout C."/>
            <person name="Jones J.D.G."/>
        </authorList>
    </citation>
    <scope>NUCLEOTIDE SEQUENCE [LARGE SCALE GENOMIC DNA]</scope>
    <source>
        <strain evidence="2 3">Ac Nc2</strain>
    </source>
</reference>